<dbReference type="RefSeq" id="WP_160910265.1">
    <property type="nucleotide sequence ID" value="NZ_WMEQ01000022.1"/>
</dbReference>
<proteinExistence type="predicted"/>
<accession>A0A6I5A631</accession>
<comment type="caution">
    <text evidence="1">The sequence shown here is derived from an EMBL/GenBank/DDBJ whole genome shotgun (WGS) entry which is preliminary data.</text>
</comment>
<dbReference type="AlphaFoldDB" id="A0A6I5A631"/>
<evidence type="ECO:0000313" key="2">
    <source>
        <dbReference type="Proteomes" id="UP000468638"/>
    </source>
</evidence>
<dbReference type="Proteomes" id="UP000468638">
    <property type="component" value="Unassembled WGS sequence"/>
</dbReference>
<sequence length="431" mass="51254">MKQSSEELIEEISDFLIIYLKSGKVELNSFIKKTHLQISKLEQLLQIHFLLKDEVKQFVRDLPTLIRRFKTSTKIKQDTYHGKIKGQINWPKTINERLAKNSRDKTIFAVNERNREYAIKENQVLLEVIQILYSILFKKIDSEFYKRYTWFQEWNTLMPMVSEIFTKNVYLSRVRMEQTKVTDRMIIDTLKHRNPLYRNAAFILQQYRKVLSGDMNQQDIQQLLRETFVYPEEEDVLFELYWVIKLIEQNANNVHLQVIDGRNNLVAYWDDDEYLYKVYHDSTGSKQIKFNIKTDEISLYKHPFISRKLSSLTKAESLASNFFGKSFDSFTYWSGRPDVLVEKYEKETNKLNEIIIGEVKHTSSVDYAITGLRELVDYVTLIKDNNNKYLDQNEGIEVKGILFTDRINIKKSNEIYLDLRRNNDEIVHVSV</sequence>
<evidence type="ECO:0000313" key="1">
    <source>
        <dbReference type="EMBL" id="MYL35841.1"/>
    </source>
</evidence>
<name>A0A6I5A631_9BACI</name>
<reference evidence="1 2" key="1">
    <citation type="submission" date="2019-11" db="EMBL/GenBank/DDBJ databases">
        <title>Genome sequences of 17 halophilic strains isolated from different environments.</title>
        <authorList>
            <person name="Furrow R.E."/>
        </authorList>
    </citation>
    <scope>NUCLEOTIDE SEQUENCE [LARGE SCALE GENOMIC DNA]</scope>
    <source>
        <strain evidence="1 2">22514_16_FS</strain>
    </source>
</reference>
<evidence type="ECO:0008006" key="3">
    <source>
        <dbReference type="Google" id="ProtNLM"/>
    </source>
</evidence>
<protein>
    <recommendedName>
        <fullName evidence="3">DUF2357 domain-containing protein</fullName>
    </recommendedName>
</protein>
<gene>
    <name evidence="1" type="ORF">GLW05_19910</name>
</gene>
<organism evidence="1 2">
    <name type="scientific">Pontibacillus yanchengensis</name>
    <dbReference type="NCBI Taxonomy" id="462910"/>
    <lineage>
        <taxon>Bacteria</taxon>
        <taxon>Bacillati</taxon>
        <taxon>Bacillota</taxon>
        <taxon>Bacilli</taxon>
        <taxon>Bacillales</taxon>
        <taxon>Bacillaceae</taxon>
        <taxon>Pontibacillus</taxon>
    </lineage>
</organism>
<dbReference type="EMBL" id="WMEQ01000022">
    <property type="protein sequence ID" value="MYL35841.1"/>
    <property type="molecule type" value="Genomic_DNA"/>
</dbReference>
<dbReference type="OrthoDB" id="2804813at2"/>